<dbReference type="Proteomes" id="UP000727654">
    <property type="component" value="Unassembled WGS sequence"/>
</dbReference>
<dbReference type="EC" id="6.2.1.3" evidence="3"/>
<keyword evidence="3" id="KW-0436">Ligase</keyword>
<dbReference type="EMBL" id="CAJZAI010000002">
    <property type="protein sequence ID" value="CAG9168514.1"/>
    <property type="molecule type" value="Genomic_DNA"/>
</dbReference>
<dbReference type="Pfam" id="PF13193">
    <property type="entry name" value="AMP-binding_C"/>
    <property type="match status" value="1"/>
</dbReference>
<protein>
    <submittedName>
        <fullName evidence="3">Long-chain-fatty-acid--CoA ligase FadD13</fullName>
        <ecNumber evidence="3">6.2.1.3</ecNumber>
    </submittedName>
</protein>
<dbReference type="GO" id="GO:0004467">
    <property type="term" value="F:long-chain fatty acid-CoA ligase activity"/>
    <property type="evidence" value="ECO:0007669"/>
    <property type="project" value="UniProtKB-EC"/>
</dbReference>
<keyword evidence="4" id="KW-1185">Reference proteome</keyword>
<reference evidence="3 4" key="1">
    <citation type="submission" date="2021-08" db="EMBL/GenBank/DDBJ databases">
        <authorList>
            <person name="Peeters C."/>
        </authorList>
    </citation>
    <scope>NUCLEOTIDE SEQUENCE [LARGE SCALE GENOMIC DNA]</scope>
    <source>
        <strain evidence="3 4">LMG 23992</strain>
    </source>
</reference>
<evidence type="ECO:0000259" key="2">
    <source>
        <dbReference type="Pfam" id="PF13193"/>
    </source>
</evidence>
<name>A0ABM8WM97_9BURK</name>
<evidence type="ECO:0000259" key="1">
    <source>
        <dbReference type="Pfam" id="PF00501"/>
    </source>
</evidence>
<sequence length="527" mass="57809">MTTMHDWATQQPEKPALIQTETGHTITYGELDARATRAAQWLVSRGLDAGDGIALLVENHPGLIELASAARRVGLYYTAINTHLAPAEAAYVLKDCGAKLLVASPAMLPLVEAVRAADAHARTLPVFVLAGAARLPEGFGDYESAIAAFSANADLPQRPLGRDMLYSSGTTGHPKGIRRPLTPYEDRDKPEVEIEAWRRAFGFDENTVYLSTAPFYHAAPLRYIMRTLDVGGTCVVMAKYDGEAALRAIAHYRVTHSQWVPTMFVRLLKLPDEARRRYDLSSMKIAIHAAAPCPVHIKQAMLDWWGDILYEYYAGSEGAGSTAIGPLEWRKYPGSVGRASAGVIHIVDEDGSELPPNEVGMVYFSGVATFAYHNDPEKTRSAYNDKGWATYGDLGYVNEEGYLFLSDRRADLILSGGVNVYPQEIESVLMEHPAVADAAVIGVPDAEFGEVPKAVVELRDGMRSSPELAQEIVDFCQGKLGRLKLPRTIVFNERLPRTPTGKLLRRELKDRHRAQPGSGHAVRTGRS</sequence>
<dbReference type="InterPro" id="IPR000873">
    <property type="entry name" value="AMP-dep_synth/lig_dom"/>
</dbReference>
<dbReference type="Gene3D" id="3.30.300.30">
    <property type="match status" value="1"/>
</dbReference>
<dbReference type="InterPro" id="IPR042099">
    <property type="entry name" value="ANL_N_sf"/>
</dbReference>
<dbReference type="InterPro" id="IPR025110">
    <property type="entry name" value="AMP-bd_C"/>
</dbReference>
<organism evidence="3 4">
    <name type="scientific">Cupriavidus laharis</name>
    <dbReference type="NCBI Taxonomy" id="151654"/>
    <lineage>
        <taxon>Bacteria</taxon>
        <taxon>Pseudomonadati</taxon>
        <taxon>Pseudomonadota</taxon>
        <taxon>Betaproteobacteria</taxon>
        <taxon>Burkholderiales</taxon>
        <taxon>Burkholderiaceae</taxon>
        <taxon>Cupriavidus</taxon>
    </lineage>
</organism>
<dbReference type="InterPro" id="IPR020845">
    <property type="entry name" value="AMP-binding_CS"/>
</dbReference>
<evidence type="ECO:0000313" key="4">
    <source>
        <dbReference type="Proteomes" id="UP000727654"/>
    </source>
</evidence>
<feature type="domain" description="AMP-dependent synthetase/ligase" evidence="1">
    <location>
        <begin position="6"/>
        <end position="370"/>
    </location>
</feature>
<dbReference type="Pfam" id="PF00501">
    <property type="entry name" value="AMP-binding"/>
    <property type="match status" value="1"/>
</dbReference>
<dbReference type="RefSeq" id="WP_224078831.1">
    <property type="nucleotide sequence ID" value="NZ_CAJZAI010000002.1"/>
</dbReference>
<dbReference type="InterPro" id="IPR045851">
    <property type="entry name" value="AMP-bd_C_sf"/>
</dbReference>
<dbReference type="PANTHER" id="PTHR24096:SF323">
    <property type="entry name" value="BLR3536 PROTEIN"/>
    <property type="match status" value="1"/>
</dbReference>
<dbReference type="PROSITE" id="PS00455">
    <property type="entry name" value="AMP_BINDING"/>
    <property type="match status" value="1"/>
</dbReference>
<comment type="caution">
    <text evidence="3">The sequence shown here is derived from an EMBL/GenBank/DDBJ whole genome shotgun (WGS) entry which is preliminary data.</text>
</comment>
<gene>
    <name evidence="3" type="ORF">LMG23992_01167</name>
</gene>
<dbReference type="Gene3D" id="3.40.50.12780">
    <property type="entry name" value="N-terminal domain of ligase-like"/>
    <property type="match status" value="1"/>
</dbReference>
<feature type="domain" description="AMP-binding enzyme C-terminal" evidence="2">
    <location>
        <begin position="424"/>
        <end position="502"/>
    </location>
</feature>
<accession>A0ABM8WM97</accession>
<dbReference type="SUPFAM" id="SSF56801">
    <property type="entry name" value="Acetyl-CoA synthetase-like"/>
    <property type="match status" value="1"/>
</dbReference>
<evidence type="ECO:0000313" key="3">
    <source>
        <dbReference type="EMBL" id="CAG9168514.1"/>
    </source>
</evidence>
<dbReference type="PANTHER" id="PTHR24096">
    <property type="entry name" value="LONG-CHAIN-FATTY-ACID--COA LIGASE"/>
    <property type="match status" value="1"/>
</dbReference>
<proteinExistence type="predicted"/>